<gene>
    <name evidence="1" type="ORF">WG66_2682</name>
</gene>
<evidence type="ECO:0000313" key="2">
    <source>
        <dbReference type="Proteomes" id="UP000054988"/>
    </source>
</evidence>
<proteinExistence type="predicted"/>
<dbReference type="Proteomes" id="UP000054988">
    <property type="component" value="Unassembled WGS sequence"/>
</dbReference>
<accession>A0A0W0G8F2</accession>
<reference evidence="1 2" key="1">
    <citation type="submission" date="2015-12" db="EMBL/GenBank/DDBJ databases">
        <title>Draft genome sequence of Moniliophthora roreri, the causal agent of frosty pod rot of cacao.</title>
        <authorList>
            <person name="Aime M.C."/>
            <person name="Diaz-Valderrama J.R."/>
            <person name="Kijpornyongpan T."/>
            <person name="Phillips-Mora W."/>
        </authorList>
    </citation>
    <scope>NUCLEOTIDE SEQUENCE [LARGE SCALE GENOMIC DNA]</scope>
    <source>
        <strain evidence="1 2">MCA 2952</strain>
    </source>
</reference>
<dbReference type="EMBL" id="LATX01000864">
    <property type="protein sequence ID" value="KTB44741.1"/>
    <property type="molecule type" value="Genomic_DNA"/>
</dbReference>
<sequence>MSHPVPSRSFEPPICLSLNVAWLVCASMTRQMRPSGIFLIGRIRTDEPSVVRQPLRMPMNLCWDIMPPKLRIKRAGLAEDEEFLILIFIYSEAKRQDKTLPRNAPSLSHRVYLCVSLKQCAA</sequence>
<comment type="caution">
    <text evidence="1">The sequence shown here is derived from an EMBL/GenBank/DDBJ whole genome shotgun (WGS) entry which is preliminary data.</text>
</comment>
<organism evidence="1 2">
    <name type="scientific">Moniliophthora roreri</name>
    <name type="common">Frosty pod rot fungus</name>
    <name type="synonym">Monilia roreri</name>
    <dbReference type="NCBI Taxonomy" id="221103"/>
    <lineage>
        <taxon>Eukaryota</taxon>
        <taxon>Fungi</taxon>
        <taxon>Dikarya</taxon>
        <taxon>Basidiomycota</taxon>
        <taxon>Agaricomycotina</taxon>
        <taxon>Agaricomycetes</taxon>
        <taxon>Agaricomycetidae</taxon>
        <taxon>Agaricales</taxon>
        <taxon>Marasmiineae</taxon>
        <taxon>Marasmiaceae</taxon>
        <taxon>Moniliophthora</taxon>
    </lineage>
</organism>
<name>A0A0W0G8F2_MONRR</name>
<dbReference type="AlphaFoldDB" id="A0A0W0G8F2"/>
<protein>
    <submittedName>
        <fullName evidence="1">Uncharacterized protein</fullName>
    </submittedName>
</protein>
<evidence type="ECO:0000313" key="1">
    <source>
        <dbReference type="EMBL" id="KTB44741.1"/>
    </source>
</evidence>